<dbReference type="EMBL" id="JBBNAF010000014">
    <property type="protein sequence ID" value="KAK9084530.1"/>
    <property type="molecule type" value="Genomic_DNA"/>
</dbReference>
<accession>A0AAP0E3H4</accession>
<keyword evidence="2" id="KW-1185">Reference proteome</keyword>
<evidence type="ECO:0000313" key="2">
    <source>
        <dbReference type="Proteomes" id="UP001420932"/>
    </source>
</evidence>
<evidence type="ECO:0000313" key="1">
    <source>
        <dbReference type="EMBL" id="KAK9084530.1"/>
    </source>
</evidence>
<proteinExistence type="predicted"/>
<sequence length="144" mass="16856">MQVPVLAVTAVAIAVERSAGNDREWRGRRDKKERRGRDDFLRMTCGGSDYSTKQKTRNLLIRFGHLFLISRPKTLWIDCERDCWLEQNNATARSCCYSVAISVERSTDDGGEWRGSRDKKERRGRDDFLKMTCGFRLFYKTRNH</sequence>
<protein>
    <submittedName>
        <fullName evidence="1">Uncharacterized protein</fullName>
    </submittedName>
</protein>
<name>A0AAP0E3H4_9MAGN</name>
<organism evidence="1 2">
    <name type="scientific">Stephania yunnanensis</name>
    <dbReference type="NCBI Taxonomy" id="152371"/>
    <lineage>
        <taxon>Eukaryota</taxon>
        <taxon>Viridiplantae</taxon>
        <taxon>Streptophyta</taxon>
        <taxon>Embryophyta</taxon>
        <taxon>Tracheophyta</taxon>
        <taxon>Spermatophyta</taxon>
        <taxon>Magnoliopsida</taxon>
        <taxon>Ranunculales</taxon>
        <taxon>Menispermaceae</taxon>
        <taxon>Menispermoideae</taxon>
        <taxon>Cissampelideae</taxon>
        <taxon>Stephania</taxon>
    </lineage>
</organism>
<dbReference type="AlphaFoldDB" id="A0AAP0E3H4"/>
<dbReference type="Proteomes" id="UP001420932">
    <property type="component" value="Unassembled WGS sequence"/>
</dbReference>
<comment type="caution">
    <text evidence="1">The sequence shown here is derived from an EMBL/GenBank/DDBJ whole genome shotgun (WGS) entry which is preliminary data.</text>
</comment>
<gene>
    <name evidence="1" type="ORF">Syun_031546</name>
</gene>
<reference evidence="1 2" key="1">
    <citation type="submission" date="2024-01" db="EMBL/GenBank/DDBJ databases">
        <title>Genome assemblies of Stephania.</title>
        <authorList>
            <person name="Yang L."/>
        </authorList>
    </citation>
    <scope>NUCLEOTIDE SEQUENCE [LARGE SCALE GENOMIC DNA]</scope>
    <source>
        <strain evidence="1">YNDBR</strain>
        <tissue evidence="1">Leaf</tissue>
    </source>
</reference>